<organism evidence="1 2">
    <name type="scientific">Nonomuraea solani</name>
    <dbReference type="NCBI Taxonomy" id="1144553"/>
    <lineage>
        <taxon>Bacteria</taxon>
        <taxon>Bacillati</taxon>
        <taxon>Actinomycetota</taxon>
        <taxon>Actinomycetes</taxon>
        <taxon>Streptosporangiales</taxon>
        <taxon>Streptosporangiaceae</taxon>
        <taxon>Nonomuraea</taxon>
    </lineage>
</organism>
<gene>
    <name evidence="1" type="ORF">SAMN05444920_105612</name>
</gene>
<dbReference type="AlphaFoldDB" id="A0A1H6DKR0"/>
<reference evidence="1 2" key="1">
    <citation type="submission" date="2016-10" db="EMBL/GenBank/DDBJ databases">
        <authorList>
            <person name="de Groot N.N."/>
        </authorList>
    </citation>
    <scope>NUCLEOTIDE SEQUENCE [LARGE SCALE GENOMIC DNA]</scope>
    <source>
        <strain evidence="1 2">CGMCC 4.7037</strain>
    </source>
</reference>
<dbReference type="OrthoDB" id="3537975at2"/>
<dbReference type="RefSeq" id="WP_146103738.1">
    <property type="nucleotide sequence ID" value="NZ_FNVT01000005.1"/>
</dbReference>
<proteinExistence type="predicted"/>
<evidence type="ECO:0008006" key="3">
    <source>
        <dbReference type="Google" id="ProtNLM"/>
    </source>
</evidence>
<evidence type="ECO:0000313" key="1">
    <source>
        <dbReference type="EMBL" id="SEG85940.1"/>
    </source>
</evidence>
<protein>
    <recommendedName>
        <fullName evidence="3">IclR helix-turn-helix domain-containing protein</fullName>
    </recommendedName>
</protein>
<name>A0A1H6DKR0_9ACTN</name>
<dbReference type="Gene3D" id="1.10.10.10">
    <property type="entry name" value="Winged helix-like DNA-binding domain superfamily/Winged helix DNA-binding domain"/>
    <property type="match status" value="1"/>
</dbReference>
<evidence type="ECO:0000313" key="2">
    <source>
        <dbReference type="Proteomes" id="UP000236732"/>
    </source>
</evidence>
<keyword evidence="2" id="KW-1185">Reference proteome</keyword>
<accession>A0A1H6DKR0</accession>
<sequence length="80" mass="8397">MSEPHDVQTLSNTDIHVYEAVASHVVESGGAGLADVVRAAGMREEDVRGSLSRLVAQGYVVPKGHEGYALGPHTFEGPLA</sequence>
<dbReference type="InterPro" id="IPR036390">
    <property type="entry name" value="WH_DNA-bd_sf"/>
</dbReference>
<dbReference type="Proteomes" id="UP000236732">
    <property type="component" value="Unassembled WGS sequence"/>
</dbReference>
<dbReference type="InterPro" id="IPR036388">
    <property type="entry name" value="WH-like_DNA-bd_sf"/>
</dbReference>
<dbReference type="EMBL" id="FNVT01000005">
    <property type="protein sequence ID" value="SEG85940.1"/>
    <property type="molecule type" value="Genomic_DNA"/>
</dbReference>
<dbReference type="SUPFAM" id="SSF46785">
    <property type="entry name" value="Winged helix' DNA-binding domain"/>
    <property type="match status" value="1"/>
</dbReference>